<name>A0A9N9LJI6_9HELO</name>
<sequence>MDEVILVKFENSKLNLAESTPYSSSSLFCLRKKNHSFCRSSRNKKGRVFVLPALENLISQEPNVVAFVGTASTTKI</sequence>
<accession>A0A9N9LJI6</accession>
<gene>
    <name evidence="1" type="ORF">HYALB_00010928</name>
</gene>
<evidence type="ECO:0000313" key="1">
    <source>
        <dbReference type="EMBL" id="CAG8972696.1"/>
    </source>
</evidence>
<evidence type="ECO:0000313" key="2">
    <source>
        <dbReference type="Proteomes" id="UP000701801"/>
    </source>
</evidence>
<proteinExistence type="predicted"/>
<dbReference type="Proteomes" id="UP000701801">
    <property type="component" value="Unassembled WGS sequence"/>
</dbReference>
<dbReference type="AlphaFoldDB" id="A0A9N9LJI6"/>
<comment type="caution">
    <text evidence="1">The sequence shown here is derived from an EMBL/GenBank/DDBJ whole genome shotgun (WGS) entry which is preliminary data.</text>
</comment>
<protein>
    <submittedName>
        <fullName evidence="1">Uncharacterized protein</fullName>
    </submittedName>
</protein>
<keyword evidence="2" id="KW-1185">Reference proteome</keyword>
<reference evidence="1" key="1">
    <citation type="submission" date="2021-07" db="EMBL/GenBank/DDBJ databases">
        <authorList>
            <person name="Durling M."/>
        </authorList>
    </citation>
    <scope>NUCLEOTIDE SEQUENCE</scope>
</reference>
<organism evidence="1 2">
    <name type="scientific">Hymenoscyphus albidus</name>
    <dbReference type="NCBI Taxonomy" id="595503"/>
    <lineage>
        <taxon>Eukaryota</taxon>
        <taxon>Fungi</taxon>
        <taxon>Dikarya</taxon>
        <taxon>Ascomycota</taxon>
        <taxon>Pezizomycotina</taxon>
        <taxon>Leotiomycetes</taxon>
        <taxon>Helotiales</taxon>
        <taxon>Helotiaceae</taxon>
        <taxon>Hymenoscyphus</taxon>
    </lineage>
</organism>
<dbReference type="EMBL" id="CAJVRM010000053">
    <property type="protein sequence ID" value="CAG8972696.1"/>
    <property type="molecule type" value="Genomic_DNA"/>
</dbReference>